<feature type="domain" description="DUF1707" evidence="2">
    <location>
        <begin position="1"/>
        <end position="53"/>
    </location>
</feature>
<gene>
    <name evidence="3" type="ORF">IDM40_26320</name>
</gene>
<name>A0ABR9PEA5_9ACTN</name>
<feature type="region of interest" description="Disordered" evidence="1">
    <location>
        <begin position="53"/>
        <end position="84"/>
    </location>
</feature>
<evidence type="ECO:0000256" key="1">
    <source>
        <dbReference type="SAM" id="MobiDB-lite"/>
    </source>
</evidence>
<comment type="caution">
    <text evidence="3">The sequence shown here is derived from an EMBL/GenBank/DDBJ whole genome shotgun (WGS) entry which is preliminary data.</text>
</comment>
<protein>
    <submittedName>
        <fullName evidence="3">DUF1707 domain-containing protein</fullName>
    </submittedName>
</protein>
<evidence type="ECO:0000313" key="3">
    <source>
        <dbReference type="EMBL" id="MBE3002189.1"/>
    </source>
</evidence>
<evidence type="ECO:0000259" key="2">
    <source>
        <dbReference type="Pfam" id="PF08044"/>
    </source>
</evidence>
<dbReference type="EMBL" id="JADBGI010000036">
    <property type="protein sequence ID" value="MBE3002189.1"/>
    <property type="molecule type" value="Genomic_DNA"/>
</dbReference>
<dbReference type="PANTHER" id="PTHR40763">
    <property type="entry name" value="MEMBRANE PROTEIN-RELATED"/>
    <property type="match status" value="1"/>
</dbReference>
<accession>A0ABR9PEA5</accession>
<dbReference type="Proteomes" id="UP000806528">
    <property type="component" value="Unassembled WGS sequence"/>
</dbReference>
<evidence type="ECO:0000313" key="4">
    <source>
        <dbReference type="Proteomes" id="UP000806528"/>
    </source>
</evidence>
<keyword evidence="4" id="KW-1185">Reference proteome</keyword>
<organism evidence="3 4">
    <name type="scientific">Nocardiopsis coralli</name>
    <dbReference type="NCBI Taxonomy" id="2772213"/>
    <lineage>
        <taxon>Bacteria</taxon>
        <taxon>Bacillati</taxon>
        <taxon>Actinomycetota</taxon>
        <taxon>Actinomycetes</taxon>
        <taxon>Streptosporangiales</taxon>
        <taxon>Nocardiopsidaceae</taxon>
        <taxon>Nocardiopsis</taxon>
    </lineage>
</organism>
<sequence>MRVSDADRDQVAAVLREAAAQGRLTFEELDERLDRTYKAQVYADLTPLVVDLPDDGHGVPGGVQAPGPAPAAPGQGGGQPMVINAKGDEATRKGEWEVPARIEVNARWGSCKLDLRRARITSPVTEIRIDVTGGEGDIILPDGATAQVDVDASWFGSLSTDVDSVRKHGSPHLVITGEAKGGELRVRYKKLSRFTGLFGG</sequence>
<dbReference type="PANTHER" id="PTHR40763:SF5">
    <property type="entry name" value="MEMBRANE PROTEIN"/>
    <property type="match status" value="1"/>
</dbReference>
<dbReference type="Pfam" id="PF08044">
    <property type="entry name" value="DUF1707"/>
    <property type="match status" value="1"/>
</dbReference>
<dbReference type="InterPro" id="IPR012551">
    <property type="entry name" value="DUF1707_SHOCT-like"/>
</dbReference>
<reference evidence="3 4" key="1">
    <citation type="submission" date="2020-09" db="EMBL/GenBank/DDBJ databases">
        <title>Diversity and distribution of actinomycetes associated with coral in the coast of Hainan.</title>
        <authorList>
            <person name="Li F."/>
        </authorList>
    </citation>
    <scope>NUCLEOTIDE SEQUENCE [LARGE SCALE GENOMIC DNA]</scope>
    <source>
        <strain evidence="3 4">HNM0947</strain>
    </source>
</reference>
<proteinExistence type="predicted"/>